<accession>A0A1H9QMH9</accession>
<evidence type="ECO:0000313" key="2">
    <source>
        <dbReference type="EMBL" id="SER61648.1"/>
    </source>
</evidence>
<evidence type="ECO:0000313" key="3">
    <source>
        <dbReference type="Proteomes" id="UP000198929"/>
    </source>
</evidence>
<feature type="domain" description="GIY-YIG" evidence="1">
    <location>
        <begin position="42"/>
        <end position="135"/>
    </location>
</feature>
<dbReference type="InterPro" id="IPR027417">
    <property type="entry name" value="P-loop_NTPase"/>
</dbReference>
<dbReference type="STRING" id="1121357.SAMN05661109_00605"/>
<dbReference type="Proteomes" id="UP000198929">
    <property type="component" value="Unassembled WGS sequence"/>
</dbReference>
<proteinExistence type="predicted"/>
<dbReference type="InterPro" id="IPR000305">
    <property type="entry name" value="GIY-YIG_endonuc"/>
</dbReference>
<dbReference type="PROSITE" id="PS50164">
    <property type="entry name" value="GIY_YIG"/>
    <property type="match status" value="1"/>
</dbReference>
<gene>
    <name evidence="2" type="ORF">SAMN05661109_00605</name>
</gene>
<dbReference type="InterPro" id="IPR018647">
    <property type="entry name" value="SLFN_3-like_DNA/RNA_helicase"/>
</dbReference>
<evidence type="ECO:0000259" key="1">
    <source>
        <dbReference type="PROSITE" id="PS50164"/>
    </source>
</evidence>
<protein>
    <recommendedName>
        <fullName evidence="1">GIY-YIG domain-containing protein</fullName>
    </recommendedName>
</protein>
<keyword evidence="3" id="KW-1185">Reference proteome</keyword>
<dbReference type="SUPFAM" id="SSF52540">
    <property type="entry name" value="P-loop containing nucleoside triphosphate hydrolases"/>
    <property type="match status" value="1"/>
</dbReference>
<reference evidence="3" key="1">
    <citation type="submission" date="2016-10" db="EMBL/GenBank/DDBJ databases">
        <authorList>
            <person name="Varghese N."/>
            <person name="Submissions S."/>
        </authorList>
    </citation>
    <scope>NUCLEOTIDE SEQUENCE [LARGE SCALE GENOMIC DNA]</scope>
    <source>
        <strain evidence="3">DSM 20524</strain>
    </source>
</reference>
<dbReference type="AlphaFoldDB" id="A0A1H9QMH9"/>
<dbReference type="Pfam" id="PF09848">
    <property type="entry name" value="SLFN-g3_helicase"/>
    <property type="match status" value="1"/>
</dbReference>
<organism evidence="2 3">
    <name type="scientific">Corynebacterium cystitidis DSM 20524</name>
    <dbReference type="NCBI Taxonomy" id="1121357"/>
    <lineage>
        <taxon>Bacteria</taxon>
        <taxon>Bacillati</taxon>
        <taxon>Actinomycetota</taxon>
        <taxon>Actinomycetes</taxon>
        <taxon>Mycobacteriales</taxon>
        <taxon>Corynebacteriaceae</taxon>
        <taxon>Corynebacterium</taxon>
    </lineage>
</organism>
<dbReference type="Gene3D" id="3.40.50.300">
    <property type="entry name" value="P-loop containing nucleotide triphosphate hydrolases"/>
    <property type="match status" value="1"/>
</dbReference>
<dbReference type="EMBL" id="FOGQ01000002">
    <property type="protein sequence ID" value="SER61648.1"/>
    <property type="molecule type" value="Genomic_DNA"/>
</dbReference>
<name>A0A1H9QMH9_9CORY</name>
<dbReference type="InterPro" id="IPR003593">
    <property type="entry name" value="AAA+_ATPase"/>
</dbReference>
<dbReference type="SMART" id="SM00382">
    <property type="entry name" value="AAA"/>
    <property type="match status" value="1"/>
</dbReference>
<dbReference type="CDD" id="cd10439">
    <property type="entry name" value="GIY-YIG_COG3410"/>
    <property type="match status" value="1"/>
</dbReference>
<sequence length="609" mass="69299">MGVGSFFMTKVNYGEAFEAELKAYLDALDDDIKVASITHLLDYPTVYVVTSKSGTGKNDGHLVYVGETTNILKRTWQHIKQDPEKREDWKAFLETPGTELYVIGHEYFNKSLTLDIENRFMLFLQACSSVKRLNNRRTNEQNQYFTSESLDEIFTDIWNELHFREPNLFESPEEIKASAVYKASPFHKLTDEQLQAKDRILESVNTALKTDEHGHQLILVHGAAGSGKTVLISSIFTELLLGANEENERFRELNSELDESTPAVDGYLVSAHDEQRIVYEDIAKKSGIYDGEPPRVLKPTTFINQFKSRAAAEVVLIDEAHLLLTQSNQGYSGGTNQLKDIIKRAKVVIAVFDQHQILETTQYWEKPIEEELAEYIKLEPITLTNQMRIKADTSTVNWIRTIIDESIILPFSEDSSGYAVRIFDSPHALHDAIKKKADQEETSLSRLIATYDWDYRGNRVNDESADGLWKVDIAHPEGRFVMPWNREIKQDRALMRRNQGKSWPEQEQTINEVGSTYTIQGFDLNYAGVILGPSVVYRDGRVTIDPSKSSYTKATRQRTLSDGSKKSFAGEFLSNQLNVLLTRGVNGLYIYAVDEDLREALHEATARIE</sequence>